<dbReference type="Proteomes" id="UP000823775">
    <property type="component" value="Unassembled WGS sequence"/>
</dbReference>
<feature type="transmembrane region" description="Helical" evidence="1">
    <location>
        <begin position="60"/>
        <end position="79"/>
    </location>
</feature>
<accession>A0ABS8S2N1</accession>
<keyword evidence="1" id="KW-0812">Transmembrane</keyword>
<protein>
    <recommendedName>
        <fullName evidence="4">Maturase K</fullName>
    </recommendedName>
</protein>
<name>A0ABS8S2N1_DATST</name>
<comment type="caution">
    <text evidence="2">The sequence shown here is derived from an EMBL/GenBank/DDBJ whole genome shotgun (WGS) entry which is preliminary data.</text>
</comment>
<dbReference type="Pfam" id="PF12056">
    <property type="entry name" value="DUF3537"/>
    <property type="match status" value="1"/>
</dbReference>
<dbReference type="PANTHER" id="PTHR31963:SF2">
    <property type="entry name" value="ZINC FINGER CONSTANS-LIKE PROTEIN (DUF3537)"/>
    <property type="match status" value="1"/>
</dbReference>
<keyword evidence="3" id="KW-1185">Reference proteome</keyword>
<evidence type="ECO:0000256" key="1">
    <source>
        <dbReference type="SAM" id="Phobius"/>
    </source>
</evidence>
<proteinExistence type="predicted"/>
<dbReference type="InterPro" id="IPR021924">
    <property type="entry name" value="DUF3537"/>
</dbReference>
<dbReference type="EMBL" id="JACEIK010000238">
    <property type="protein sequence ID" value="MCD7453088.1"/>
    <property type="molecule type" value="Genomic_DNA"/>
</dbReference>
<sequence>MDLYHWNFLVGFCFVPPGLQLQIIHFDDYVKFLEREPDCFVLIQEHVRLRYYLSKISHRFRIYLLLEFLIVTVSHFMTLPDNWLYWADYLPQCGGDFAVSSLFRL</sequence>
<reference evidence="2 3" key="1">
    <citation type="journal article" date="2021" name="BMC Genomics">
        <title>Datura genome reveals duplications of psychoactive alkaloid biosynthetic genes and high mutation rate following tissue culture.</title>
        <authorList>
            <person name="Rajewski A."/>
            <person name="Carter-House D."/>
            <person name="Stajich J."/>
            <person name="Litt A."/>
        </authorList>
    </citation>
    <scope>NUCLEOTIDE SEQUENCE [LARGE SCALE GENOMIC DNA]</scope>
    <source>
        <strain evidence="2">AR-01</strain>
    </source>
</reference>
<gene>
    <name evidence="2" type="ORF">HAX54_019596</name>
</gene>
<evidence type="ECO:0000313" key="3">
    <source>
        <dbReference type="Proteomes" id="UP000823775"/>
    </source>
</evidence>
<organism evidence="2 3">
    <name type="scientific">Datura stramonium</name>
    <name type="common">Jimsonweed</name>
    <name type="synonym">Common thornapple</name>
    <dbReference type="NCBI Taxonomy" id="4076"/>
    <lineage>
        <taxon>Eukaryota</taxon>
        <taxon>Viridiplantae</taxon>
        <taxon>Streptophyta</taxon>
        <taxon>Embryophyta</taxon>
        <taxon>Tracheophyta</taxon>
        <taxon>Spermatophyta</taxon>
        <taxon>Magnoliopsida</taxon>
        <taxon>eudicotyledons</taxon>
        <taxon>Gunneridae</taxon>
        <taxon>Pentapetalae</taxon>
        <taxon>asterids</taxon>
        <taxon>lamiids</taxon>
        <taxon>Solanales</taxon>
        <taxon>Solanaceae</taxon>
        <taxon>Solanoideae</taxon>
        <taxon>Datureae</taxon>
        <taxon>Datura</taxon>
    </lineage>
</organism>
<keyword evidence="1" id="KW-1133">Transmembrane helix</keyword>
<keyword evidence="1" id="KW-0472">Membrane</keyword>
<dbReference type="PANTHER" id="PTHR31963">
    <property type="entry name" value="RAS GUANINE NUCLEOTIDE EXCHANGE FACTOR K"/>
    <property type="match status" value="1"/>
</dbReference>
<evidence type="ECO:0008006" key="4">
    <source>
        <dbReference type="Google" id="ProtNLM"/>
    </source>
</evidence>
<evidence type="ECO:0000313" key="2">
    <source>
        <dbReference type="EMBL" id="MCD7453088.1"/>
    </source>
</evidence>